<reference evidence="4 5" key="1">
    <citation type="journal article" date="2020" name="Microorganisms">
        <title>Osmotic Adaptation and Compatible Solute Biosynthesis of Phototrophic Bacteria as Revealed from Genome Analyses.</title>
        <authorList>
            <person name="Imhoff J.F."/>
            <person name="Rahn T."/>
            <person name="Kunzel S."/>
            <person name="Keller A."/>
            <person name="Neulinger S.C."/>
        </authorList>
    </citation>
    <scope>NUCLEOTIDE SEQUENCE [LARGE SCALE GENOMIC DNA]</scope>
    <source>
        <strain evidence="4 5">DSM 6210</strain>
    </source>
</reference>
<name>A0ABS1CKN4_9GAMM</name>
<dbReference type="Gene3D" id="2.40.160.10">
    <property type="entry name" value="Porin"/>
    <property type="match status" value="1"/>
</dbReference>
<accession>A0ABS1CKN4</accession>
<evidence type="ECO:0000313" key="4">
    <source>
        <dbReference type="EMBL" id="MBK1632397.1"/>
    </source>
</evidence>
<keyword evidence="3" id="KW-0732">Signal</keyword>
<protein>
    <submittedName>
        <fullName evidence="4">Porin</fullName>
    </submittedName>
</protein>
<dbReference type="RefSeq" id="WP_200239933.1">
    <property type="nucleotide sequence ID" value="NZ_NRRV01000047.1"/>
</dbReference>
<evidence type="ECO:0000256" key="1">
    <source>
        <dbReference type="SAM" id="Coils"/>
    </source>
</evidence>
<sequence length="567" mass="61421">MNQSVTRAALLGALLTPAAAVTAGDADIDALRAELEAMRSQYEGRIRALESRLSDAEQAADVARQAAGADALSLPMTAPRVLRSQSQASGQVPAGSRSAGLFDAVTSGTAFNPQISVILDGNYYQDDTEDGNGAALVGEALQAGGGGHAHDHGAGGHDHGDGGHAHAVAEPGFNLRSAELYFSATVDPYFDAASYITISGDGDVTLEEAYFQTRSLPYGLRVKGGKFLSDFGYANNQHPHQWDFVDQNLPYLNLLGFHGIQDTGVQLTWLPELPVYTLLGAEALQGDQEVFGATLGDTDQTELNLGDTDSGPRLFTAFAKVAPEIGRNHALQIGVSYAHATQHQAVHEHTHAVHEHEHDEHDHGHDEHEHEHEHEAEHAHADEHAHDEHHDDMHDHGDGITEELHRAGLAGDADLWGIDLVYKYDAPGAYGQGDATFQTEYLRSSKDLTVRSSAHPERIGSNRTFTTDGLYAQATYGFLPKWKAGLRYDVLGLTNEVSGGRSDSFGSSERWTANVTWSLSEFSQLRAQYAYNDILVGEGDHGEEREQFSAFYLQFLMSLGSHGAHEF</sequence>
<feature type="signal peptide" evidence="3">
    <location>
        <begin position="1"/>
        <end position="23"/>
    </location>
</feature>
<dbReference type="EMBL" id="NRRV01000047">
    <property type="protein sequence ID" value="MBK1632397.1"/>
    <property type="molecule type" value="Genomic_DNA"/>
</dbReference>
<gene>
    <name evidence="4" type="ORF">CKO31_16960</name>
</gene>
<comment type="caution">
    <text evidence="4">The sequence shown here is derived from an EMBL/GenBank/DDBJ whole genome shotgun (WGS) entry which is preliminary data.</text>
</comment>
<feature type="coiled-coil region" evidence="1">
    <location>
        <begin position="32"/>
        <end position="66"/>
    </location>
</feature>
<proteinExistence type="predicted"/>
<feature type="region of interest" description="Disordered" evidence="2">
    <location>
        <begin position="346"/>
        <end position="399"/>
    </location>
</feature>
<dbReference type="InterPro" id="IPR023614">
    <property type="entry name" value="Porin_dom_sf"/>
</dbReference>
<dbReference type="Proteomes" id="UP000748752">
    <property type="component" value="Unassembled WGS sequence"/>
</dbReference>
<feature type="region of interest" description="Disordered" evidence="2">
    <location>
        <begin position="145"/>
        <end position="165"/>
    </location>
</feature>
<feature type="compositionally biased region" description="Basic and acidic residues" evidence="2">
    <location>
        <begin position="148"/>
        <end position="164"/>
    </location>
</feature>
<evidence type="ECO:0000256" key="2">
    <source>
        <dbReference type="SAM" id="MobiDB-lite"/>
    </source>
</evidence>
<dbReference type="SUPFAM" id="SSF56935">
    <property type="entry name" value="Porins"/>
    <property type="match status" value="1"/>
</dbReference>
<keyword evidence="5" id="KW-1185">Reference proteome</keyword>
<keyword evidence="1" id="KW-0175">Coiled coil</keyword>
<evidence type="ECO:0000313" key="5">
    <source>
        <dbReference type="Proteomes" id="UP000748752"/>
    </source>
</evidence>
<feature type="chain" id="PRO_5045676688" evidence="3">
    <location>
        <begin position="24"/>
        <end position="567"/>
    </location>
</feature>
<evidence type="ECO:0000256" key="3">
    <source>
        <dbReference type="SAM" id="SignalP"/>
    </source>
</evidence>
<organism evidence="4 5">
    <name type="scientific">Thiohalocapsa halophila</name>
    <dbReference type="NCBI Taxonomy" id="69359"/>
    <lineage>
        <taxon>Bacteria</taxon>
        <taxon>Pseudomonadati</taxon>
        <taxon>Pseudomonadota</taxon>
        <taxon>Gammaproteobacteria</taxon>
        <taxon>Chromatiales</taxon>
        <taxon>Chromatiaceae</taxon>
        <taxon>Thiohalocapsa</taxon>
    </lineage>
</organism>